<evidence type="ECO:0000256" key="2">
    <source>
        <dbReference type="ARBA" id="ARBA00038358"/>
    </source>
</evidence>
<dbReference type="PANTHER" id="PTHR36845">
    <property type="entry name" value="HYDROLASE, PUTATIVE (AFU_ORTHOLOGUE AFUA_7G05090)-RELATED"/>
    <property type="match status" value="1"/>
</dbReference>
<dbReference type="InterPro" id="IPR008928">
    <property type="entry name" value="6-hairpin_glycosidase_sf"/>
</dbReference>
<sequence>MLVDGSVGTNPLSNGVNNGHNPSLEAGVCRQVLNTSYSKYAQEREVLAGLYTESNAAKIWRVGTRLIKEDTSLAEYPEHVPVEGKHPGRYQTKPAKFWTCGFFPGSLYTLLERSMKYPQSLPIASEVKKEFQSQLLSLCRNWTRPLHQNSLRTDTHDMGFILQPALRMDWELTGNRESLASILTGARNLASRYSETTGAVRSWNQQVNGTRQITDMETNFLVIIDSMCNMDLLFYAGHHSGDQTLIHRAASHAHVVLKSLVRGDWSTFHVANLDPRTGGVQHQHTHQGYSDSSCWSRGQAWAILGFTQTYIWTKDPIFLNAAVGLADYFLKRLSEASHSYANVPAWDFDAPTMPGSAVLRDTSAGMIAANGLVLLHQIFRGNSPYMDAVMRIVDDTLVFALAKDTVTFELDERNKIQTQGGEFDAILMHGTANNHEHAVARYSDHGLVYADYYFLELGNKLLRMSMV</sequence>
<organism evidence="3 4">
    <name type="scientific">Acrodontium crateriforme</name>
    <dbReference type="NCBI Taxonomy" id="150365"/>
    <lineage>
        <taxon>Eukaryota</taxon>
        <taxon>Fungi</taxon>
        <taxon>Dikarya</taxon>
        <taxon>Ascomycota</taxon>
        <taxon>Pezizomycotina</taxon>
        <taxon>Dothideomycetes</taxon>
        <taxon>Dothideomycetidae</taxon>
        <taxon>Mycosphaerellales</taxon>
        <taxon>Teratosphaeriaceae</taxon>
        <taxon>Acrodontium</taxon>
    </lineage>
</organism>
<evidence type="ECO:0000256" key="1">
    <source>
        <dbReference type="ARBA" id="ARBA00022801"/>
    </source>
</evidence>
<keyword evidence="1 3" id="KW-0378">Hydrolase</keyword>
<dbReference type="InterPro" id="IPR052369">
    <property type="entry name" value="UG_Glycosaminoglycan_Hydrolase"/>
</dbReference>
<evidence type="ECO:0000313" key="3">
    <source>
        <dbReference type="EMBL" id="WPG98152.1"/>
    </source>
</evidence>
<reference evidence="3 4" key="1">
    <citation type="submission" date="2023-11" db="EMBL/GenBank/DDBJ databases">
        <title>An acidophilic fungus is an integral part of prey digestion in a carnivorous sundew plant.</title>
        <authorList>
            <person name="Tsai I.J."/>
        </authorList>
    </citation>
    <scope>NUCLEOTIDE SEQUENCE [LARGE SCALE GENOMIC DNA]</scope>
    <source>
        <strain evidence="3">169a</strain>
    </source>
</reference>
<dbReference type="Proteomes" id="UP001303373">
    <property type="component" value="Chromosome 1"/>
</dbReference>
<dbReference type="InterPro" id="IPR012341">
    <property type="entry name" value="6hp_glycosidase-like_sf"/>
</dbReference>
<gene>
    <name evidence="3" type="ORF">R9X50_00093800</name>
</gene>
<dbReference type="PANTHER" id="PTHR36845:SF1">
    <property type="entry name" value="HYDROLASE, PUTATIVE (AFU_ORTHOLOGUE AFUA_7G05090)-RELATED"/>
    <property type="match status" value="1"/>
</dbReference>
<dbReference type="EMBL" id="CP138580">
    <property type="protein sequence ID" value="WPG98152.1"/>
    <property type="molecule type" value="Genomic_DNA"/>
</dbReference>
<name>A0AAQ3R9L7_9PEZI</name>
<proteinExistence type="inferred from homology"/>
<dbReference type="GO" id="GO:0052757">
    <property type="term" value="F:chondroitin hydrolase activity"/>
    <property type="evidence" value="ECO:0007669"/>
    <property type="project" value="TreeGrafter"/>
</dbReference>
<accession>A0AAQ3R9L7</accession>
<protein>
    <submittedName>
        <fullName evidence="3">Glycoside hydrolase family 88 protein</fullName>
    </submittedName>
</protein>
<dbReference type="SUPFAM" id="SSF48208">
    <property type="entry name" value="Six-hairpin glycosidases"/>
    <property type="match status" value="1"/>
</dbReference>
<comment type="similarity">
    <text evidence="2">Belongs to the glycosyl hydrolase 88 family.</text>
</comment>
<keyword evidence="4" id="KW-1185">Reference proteome</keyword>
<evidence type="ECO:0000313" key="4">
    <source>
        <dbReference type="Proteomes" id="UP001303373"/>
    </source>
</evidence>
<dbReference type="Gene3D" id="1.50.10.10">
    <property type="match status" value="1"/>
</dbReference>
<dbReference type="GO" id="GO:0000272">
    <property type="term" value="P:polysaccharide catabolic process"/>
    <property type="evidence" value="ECO:0007669"/>
    <property type="project" value="TreeGrafter"/>
</dbReference>
<dbReference type="AlphaFoldDB" id="A0AAQ3R9L7"/>